<feature type="compositionally biased region" description="Polar residues" evidence="1">
    <location>
        <begin position="1268"/>
        <end position="1278"/>
    </location>
</feature>
<keyword evidence="2" id="KW-0472">Membrane</keyword>
<dbReference type="Proteomes" id="UP000799438">
    <property type="component" value="Unassembled WGS sequence"/>
</dbReference>
<feature type="region of interest" description="Disordered" evidence="1">
    <location>
        <begin position="1321"/>
        <end position="1434"/>
    </location>
</feature>
<evidence type="ECO:0000313" key="4">
    <source>
        <dbReference type="Proteomes" id="UP000799438"/>
    </source>
</evidence>
<feature type="transmembrane region" description="Helical" evidence="2">
    <location>
        <begin position="140"/>
        <end position="162"/>
    </location>
</feature>
<feature type="region of interest" description="Disordered" evidence="1">
    <location>
        <begin position="1"/>
        <end position="24"/>
    </location>
</feature>
<protein>
    <submittedName>
        <fullName evidence="3">Uncharacterized protein</fullName>
    </submittedName>
</protein>
<keyword evidence="2" id="KW-1133">Transmembrane helix</keyword>
<evidence type="ECO:0000256" key="1">
    <source>
        <dbReference type="SAM" id="MobiDB-lite"/>
    </source>
</evidence>
<reference evidence="3" key="1">
    <citation type="journal article" date="2020" name="Stud. Mycol.">
        <title>101 Dothideomycetes genomes: a test case for predicting lifestyles and emergence of pathogens.</title>
        <authorList>
            <person name="Haridas S."/>
            <person name="Albert R."/>
            <person name="Binder M."/>
            <person name="Bloem J."/>
            <person name="Labutti K."/>
            <person name="Salamov A."/>
            <person name="Andreopoulos B."/>
            <person name="Baker S."/>
            <person name="Barry K."/>
            <person name="Bills G."/>
            <person name="Bluhm B."/>
            <person name="Cannon C."/>
            <person name="Castanera R."/>
            <person name="Culley D."/>
            <person name="Daum C."/>
            <person name="Ezra D."/>
            <person name="Gonzalez J."/>
            <person name="Henrissat B."/>
            <person name="Kuo A."/>
            <person name="Liang C."/>
            <person name="Lipzen A."/>
            <person name="Lutzoni F."/>
            <person name="Magnuson J."/>
            <person name="Mondo S."/>
            <person name="Nolan M."/>
            <person name="Ohm R."/>
            <person name="Pangilinan J."/>
            <person name="Park H.-J."/>
            <person name="Ramirez L."/>
            <person name="Alfaro M."/>
            <person name="Sun H."/>
            <person name="Tritt A."/>
            <person name="Yoshinaga Y."/>
            <person name="Zwiers L.-H."/>
            <person name="Turgeon B."/>
            <person name="Goodwin S."/>
            <person name="Spatafora J."/>
            <person name="Crous P."/>
            <person name="Grigoriev I."/>
        </authorList>
    </citation>
    <scope>NUCLEOTIDE SEQUENCE</scope>
    <source>
        <strain evidence="3">CBS 121167</strain>
    </source>
</reference>
<feature type="transmembrane region" description="Helical" evidence="2">
    <location>
        <begin position="71"/>
        <end position="91"/>
    </location>
</feature>
<keyword evidence="4" id="KW-1185">Reference proteome</keyword>
<feature type="compositionally biased region" description="Polar residues" evidence="1">
    <location>
        <begin position="1293"/>
        <end position="1303"/>
    </location>
</feature>
<dbReference type="GeneID" id="54302681"/>
<feature type="compositionally biased region" description="Polar residues" evidence="1">
    <location>
        <begin position="1374"/>
        <end position="1391"/>
    </location>
</feature>
<feature type="region of interest" description="Disordered" evidence="1">
    <location>
        <begin position="1242"/>
        <end position="1305"/>
    </location>
</feature>
<dbReference type="InterPro" id="IPR021840">
    <property type="entry name" value="DUF3433"/>
</dbReference>
<feature type="compositionally biased region" description="Polar residues" evidence="1">
    <location>
        <begin position="1323"/>
        <end position="1366"/>
    </location>
</feature>
<organism evidence="3 4">
    <name type="scientific">Aplosporella prunicola CBS 121167</name>
    <dbReference type="NCBI Taxonomy" id="1176127"/>
    <lineage>
        <taxon>Eukaryota</taxon>
        <taxon>Fungi</taxon>
        <taxon>Dikarya</taxon>
        <taxon>Ascomycota</taxon>
        <taxon>Pezizomycotina</taxon>
        <taxon>Dothideomycetes</taxon>
        <taxon>Dothideomycetes incertae sedis</taxon>
        <taxon>Botryosphaeriales</taxon>
        <taxon>Aplosporellaceae</taxon>
        <taxon>Aplosporella</taxon>
    </lineage>
</organism>
<dbReference type="Pfam" id="PF11915">
    <property type="entry name" value="DUF3433"/>
    <property type="match status" value="1"/>
</dbReference>
<dbReference type="PANTHER" id="PTHR37544:SF1">
    <property type="entry name" value="PHOSPHORIBOSYLAMINOIMIDAZOLE-SUCCINOCARBOXAMIDE SYNTHASE"/>
    <property type="match status" value="1"/>
</dbReference>
<dbReference type="OrthoDB" id="3912677at2759"/>
<evidence type="ECO:0000313" key="3">
    <source>
        <dbReference type="EMBL" id="KAF2141183.1"/>
    </source>
</evidence>
<feature type="compositionally biased region" description="Polar residues" evidence="1">
    <location>
        <begin position="1"/>
        <end position="19"/>
    </location>
</feature>
<dbReference type="PANTHER" id="PTHR37544">
    <property type="entry name" value="SPRAY-RELATED"/>
    <property type="match status" value="1"/>
</dbReference>
<sequence length="1434" mass="157865">MLRAESISTSTDIRSNANESPGAPQQEWIPLVLKKSWTIPLAILCFLFVALLEALDVFVTRNQGISINESGLVFMVRYLPTFCVVLLSFVWKSMTNEIKKVTPWSAMSNKWMAAKDSVLVNYVNNLEILSLFSSSRRKHWSMFLAIFVGILTAIAVTAANALTYTKLSVTTQQDTTIEILSRFNFDGTLVRHNNTLAIPRDHTGARPYARVTAERQSSGQAAPYTSGVFAFDEFASTFELPLANASLQVNVSTFTADWNCQQLNLSLEIEEYGYFRRINAPKESNPGVDCFQDIIQTIDPGYGSEEIAWLNVAPCKNETDIRLLATFLAVPVPPGPEYFPARAFELICTPMFSTGEALVQVNASSGRVTNYTINHETINKIDINISMEALYAYLNNPTDARWRVPIVNVSPIEAVNSTTINQTLREFLRFYDSDPFFMPLTDGLLRGYSQNHVHLDNQDIFKHEVETLASQILVQLVSSFARVKDSTKTRGVITLSQSRLFLRQLALRSLQIILVIIGAASLLQSTLLRPKSLLKQNPGPIATTAITLAQSKPSINQLFEPHAVTSDKALKTSLSDICWQIQESKCGNATGPLLDVDIVSFFKADPLHQSGWSPYALRIWSKYAISVAYCTAITTLAILQKVSITDHGLCYIHSAASGLFDYAPTVILLLLSALCSGIDAAMRSVSSYSSLLKVSKKWPLLSNFQDGPGLYGLLKASRVKLASREFGFALIATSVATLLFPWIKIAAAGLYQTTTSIALEPIIVQLDLSLVKKDASYWFSQMSDTERASQYVEWTITPDSAIVQRPGALDNLVITNLTGWAPKAGENKTAGYEIEARVPAFAVNVSCEVISSGEFGAVAFWNTDCDNNPFFGFQCSTRHCLATLNITEKDQNAPQCSNNTLQAFAGASYYGVDLSDNGDIFFNINGTLILFLADYSSVIGPVQNYTPINTEKSTAVDPSMFNVSLPTLRALSCTKNISVVQVNVTFAQSTRVDIGNGVTTLPWAPVSYIRESIEYTARVTERLDFLDYLIPASNGGRVSLSREGFLEGVVDTLNSSSLWPSRGSSSNFFQLLAAYGEYKIKNLTALLDANQLAIAAEKMYEAVVCELLTRQRPAARDKANATSIKEFSGIIRHHREVISQDLTTTIILEALLTMVFCCLLWVMYRTPSTAILPKQPDSIAARLSLLANSTLVQRLREMEPSSMEKSSIWEEKASLGWWKVPNTDGQASQQWRWGIDVGTAVSQKDWRHPPCESPDETSNEAGDGDAANSATDTQQSNYLAEGEDGDETDEQQRTPQNNDTTETIPLCSLNLHERNSQIKEENTNCNPQTTTPDPQQSITNAQPPPSQNTHTTQTTPPCSPNINESVSPIDAENQENTHNNQHPNSATSPTPNHHCPDLPPLSPVSSLSFSDDDGDGDEHTPLGPDISLSPLLSR</sequence>
<feature type="transmembrane region" description="Helical" evidence="2">
    <location>
        <begin position="37"/>
        <end position="59"/>
    </location>
</feature>
<name>A0A6A6BCU6_9PEZI</name>
<evidence type="ECO:0000256" key="2">
    <source>
        <dbReference type="SAM" id="Phobius"/>
    </source>
</evidence>
<keyword evidence="2" id="KW-0812">Transmembrane</keyword>
<dbReference type="EMBL" id="ML995487">
    <property type="protein sequence ID" value="KAF2141183.1"/>
    <property type="molecule type" value="Genomic_DNA"/>
</dbReference>
<accession>A0A6A6BCU6</accession>
<gene>
    <name evidence="3" type="ORF">K452DRAFT_333811</name>
</gene>
<proteinExistence type="predicted"/>
<dbReference type="RefSeq" id="XP_033396896.1">
    <property type="nucleotide sequence ID" value="XM_033545183.1"/>
</dbReference>